<evidence type="ECO:0000256" key="1">
    <source>
        <dbReference type="SAM" id="MobiDB-lite"/>
    </source>
</evidence>
<dbReference type="PANTHER" id="PTHR34130:SF8">
    <property type="entry name" value="TRANSMEMBRANE PROTEIN"/>
    <property type="match status" value="1"/>
</dbReference>
<sequence length="215" mass="24254">MDKNTYTANQEELEETLSFCDLPLENQDLDQSLSFHHSPNSPSHEFFQFPFIQDTPLNSKNDIVFCGQLIKQQEFDDDDLRRYLFPLSSTRQLNNNKKDLGALYLVNSKPNSSLSTKNFRSQSCSSLRKYKVLIGLAKIPPKMDLSDMKKRQSRRNPSPMFPPVPIGDLQVVEAGNGCGAGGKRGHHWNLLRPLRCRVHLASALAKASLGCIPHV</sequence>
<dbReference type="GeneID" id="111294853"/>
<reference evidence="3" key="1">
    <citation type="submission" date="2025-08" db="UniProtKB">
        <authorList>
            <consortium name="RefSeq"/>
        </authorList>
    </citation>
    <scope>IDENTIFICATION</scope>
    <source>
        <tissue evidence="3">Fruit stalk</tissue>
    </source>
</reference>
<name>A0A6P5YUF2_DURZI</name>
<feature type="region of interest" description="Disordered" evidence="1">
    <location>
        <begin position="145"/>
        <end position="164"/>
    </location>
</feature>
<dbReference type="RefSeq" id="XP_022743912.1">
    <property type="nucleotide sequence ID" value="XM_022888177.1"/>
</dbReference>
<evidence type="ECO:0000313" key="3">
    <source>
        <dbReference type="RefSeq" id="XP_022743912.1"/>
    </source>
</evidence>
<proteinExistence type="predicted"/>
<protein>
    <submittedName>
        <fullName evidence="3">Uncharacterized protein LOC111294853</fullName>
    </submittedName>
</protein>
<gene>
    <name evidence="3" type="primary">LOC111294853</name>
</gene>
<dbReference type="KEGG" id="dzi:111294853"/>
<dbReference type="PANTHER" id="PTHR34130">
    <property type="entry name" value="OS08G0243800 PROTEIN"/>
    <property type="match status" value="1"/>
</dbReference>
<accession>A0A6P5YUF2</accession>
<keyword evidence="2" id="KW-1185">Reference proteome</keyword>
<dbReference type="OrthoDB" id="840976at2759"/>
<dbReference type="Proteomes" id="UP000515121">
    <property type="component" value="Unplaced"/>
</dbReference>
<evidence type="ECO:0000313" key="2">
    <source>
        <dbReference type="Proteomes" id="UP000515121"/>
    </source>
</evidence>
<dbReference type="AlphaFoldDB" id="A0A6P5YUF2"/>
<organism evidence="2 3">
    <name type="scientific">Durio zibethinus</name>
    <name type="common">Durian</name>
    <dbReference type="NCBI Taxonomy" id="66656"/>
    <lineage>
        <taxon>Eukaryota</taxon>
        <taxon>Viridiplantae</taxon>
        <taxon>Streptophyta</taxon>
        <taxon>Embryophyta</taxon>
        <taxon>Tracheophyta</taxon>
        <taxon>Spermatophyta</taxon>
        <taxon>Magnoliopsida</taxon>
        <taxon>eudicotyledons</taxon>
        <taxon>Gunneridae</taxon>
        <taxon>Pentapetalae</taxon>
        <taxon>rosids</taxon>
        <taxon>malvids</taxon>
        <taxon>Malvales</taxon>
        <taxon>Malvaceae</taxon>
        <taxon>Helicteroideae</taxon>
        <taxon>Durio</taxon>
    </lineage>
</organism>